<organism evidence="1 2">
    <name type="scientific">Fimbriiglobus ruber</name>
    <dbReference type="NCBI Taxonomy" id="1908690"/>
    <lineage>
        <taxon>Bacteria</taxon>
        <taxon>Pseudomonadati</taxon>
        <taxon>Planctomycetota</taxon>
        <taxon>Planctomycetia</taxon>
        <taxon>Gemmatales</taxon>
        <taxon>Gemmataceae</taxon>
        <taxon>Fimbriiglobus</taxon>
    </lineage>
</organism>
<dbReference type="Proteomes" id="UP000214646">
    <property type="component" value="Unassembled WGS sequence"/>
</dbReference>
<evidence type="ECO:0000313" key="2">
    <source>
        <dbReference type="Proteomes" id="UP000214646"/>
    </source>
</evidence>
<gene>
    <name evidence="1" type="ORF">FRUB_08984</name>
</gene>
<keyword evidence="2" id="KW-1185">Reference proteome</keyword>
<accession>A0A225D498</accession>
<dbReference type="AlphaFoldDB" id="A0A225D498"/>
<protein>
    <submittedName>
        <fullName evidence="1">Uncharacterized protein</fullName>
    </submittedName>
</protein>
<name>A0A225D498_9BACT</name>
<sequence>MLLMSTKFWARTVVVVLGLAFTLTANLRAEDETPAIRVVREEVAAKNIEKTRVLGSALGREPIDQVSKDGYIVGFDFGVGQDGSQKPLLYGIKPVHMTKHGAMVERAFGAFELPRNRGPKIQTVTVMAKKGYAVSGLVLRTAHTLTAAKVKFSKVEVDHLDMEDTYESEWLGNQGIGGKSEISTDGQLAVGISAFAENGQCIALGLIHLSDGKPEAARRRAIK</sequence>
<proteinExistence type="predicted"/>
<dbReference type="EMBL" id="NIDE01000017">
    <property type="protein sequence ID" value="OWK36421.1"/>
    <property type="molecule type" value="Genomic_DNA"/>
</dbReference>
<comment type="caution">
    <text evidence="1">The sequence shown here is derived from an EMBL/GenBank/DDBJ whole genome shotgun (WGS) entry which is preliminary data.</text>
</comment>
<reference evidence="2" key="1">
    <citation type="submission" date="2017-06" db="EMBL/GenBank/DDBJ databases">
        <title>Genome analysis of Fimbriiglobus ruber SP5, the first member of the order Planctomycetales with confirmed chitinolytic capability.</title>
        <authorList>
            <person name="Ravin N.V."/>
            <person name="Rakitin A.L."/>
            <person name="Ivanova A.A."/>
            <person name="Beletsky A.V."/>
            <person name="Kulichevskaya I.S."/>
            <person name="Mardanov A.V."/>
            <person name="Dedysh S.N."/>
        </authorList>
    </citation>
    <scope>NUCLEOTIDE SEQUENCE [LARGE SCALE GENOMIC DNA]</scope>
    <source>
        <strain evidence="2">SP5</strain>
    </source>
</reference>
<evidence type="ECO:0000313" key="1">
    <source>
        <dbReference type="EMBL" id="OWK36421.1"/>
    </source>
</evidence>